<evidence type="ECO:0000313" key="2">
    <source>
        <dbReference type="EMBL" id="WVX90660.1"/>
    </source>
</evidence>
<name>A0AAU6MX70_9CAUD</name>
<keyword evidence="1" id="KW-0472">Membrane</keyword>
<proteinExistence type="predicted"/>
<organism evidence="2">
    <name type="scientific">Staphylococcus phage 184DA</name>
    <dbReference type="NCBI Taxonomy" id="3110532"/>
    <lineage>
        <taxon>Viruses</taxon>
        <taxon>Duplodnaviria</taxon>
        <taxon>Heunggongvirae</taxon>
        <taxon>Uroviricota</taxon>
        <taxon>Caudoviricetes</taxon>
    </lineage>
</organism>
<accession>A0AAU6MX70</accession>
<dbReference type="EMBL" id="OR885926">
    <property type="protein sequence ID" value="WVX90660.1"/>
    <property type="molecule type" value="Genomic_DNA"/>
</dbReference>
<feature type="transmembrane region" description="Helical" evidence="1">
    <location>
        <begin position="75"/>
        <end position="94"/>
    </location>
</feature>
<evidence type="ECO:0000256" key="1">
    <source>
        <dbReference type="SAM" id="Phobius"/>
    </source>
</evidence>
<keyword evidence="1" id="KW-0812">Transmembrane</keyword>
<sequence>MTEREKLVKEIEDANRDIQIRLKEVDDYKDIIRSKGTRNYVSTKVLDSIVVGLVISFFILVMLRVLEYFVTGNVVYSPLAPAVIIMFVLALSTWKVSKMNKIVSYRGTIKMYWELSTAEQKQAKTFKYPDDEVDIVSKHNLKQITFSEINILHLKYMRYNKAVKRHTKLSKELFKKDKETVDKNK</sequence>
<protein>
    <submittedName>
        <fullName evidence="2">Uncharacterized protein</fullName>
    </submittedName>
</protein>
<keyword evidence="1" id="KW-1133">Transmembrane helix</keyword>
<reference evidence="2" key="1">
    <citation type="submission" date="2023-11" db="EMBL/GenBank/DDBJ databases">
        <title>Characterization of a newly isolated phage infecting non-aureus staphylococci isolated from bovine mastitis.</title>
        <authorList>
            <person name="Wanecka A."/>
            <person name="Marynowska M."/>
            <person name="Wesolowski W."/>
            <person name="Bloch S."/>
            <person name="Nejman-Falenczyk B."/>
            <person name="Neumann J."/>
            <person name="Krol J."/>
            <person name="Florek M."/>
            <person name="Ulanicki K."/>
            <person name="Napierala A."/>
            <person name="Twardon J."/>
            <person name="Wolska B."/>
            <person name="Porebska J."/>
            <person name="Ziubrzycka A."/>
            <person name="Czeretowicz I."/>
            <person name="Benisz M."/>
        </authorList>
    </citation>
    <scope>NUCLEOTIDE SEQUENCE</scope>
</reference>
<feature type="transmembrane region" description="Helical" evidence="1">
    <location>
        <begin position="45"/>
        <end position="63"/>
    </location>
</feature>
<gene>
    <name evidence="2" type="ORF">184DA_54</name>
</gene>